<sequence>MCEAYDIIEWKSCATLSSRSTTSSTDNQKETNFNLGGYTLSRDGICSTNDIVFPKLFKDEDDPDSEQSGIISMADMDYYGRGPYDYLKEKPPDEFEEQSVYQKVSSWVLSQRKYFLNNEPLPIEDDEMEVIDPVDLFHESILNEYFLITEDDCERRAVFRELKSNHYEIESIEAAMETFDYKFLRQPKKNIEMELMPLIHFHHQYGDTNTKRKRKRKTSSSTISTVSTNWEIEREEETIDFLGVPRLLENYVIFNREGRAIIPDAETDLWLSPLQEDLRSEESTKGVVEHEEIEFLSSWFSDAYHDIHTDENRTLITDKVTVISSVSHCTGEEVWVDAPEIPHWLEGEEEEELELFNQPSRPLYYYRDRIKGCYRIIGVEDETVVLFSGNDDDTIFYNEDDDDFQITKTFPEPRVTRNIFREFSVERTRQVVPRRRNRSNSADRKNDSGIEDIDDMIGEEVALASLSLSDKEAKELGYETYQVRNNDLSSRERRIQSSETLLDWILVALFGFIIVVFVFVFCVKDLNKATKKFNLKAIKNFYHDIEGLFYRLKTRINF</sequence>
<reference evidence="2" key="1">
    <citation type="submission" date="2021-01" db="UniProtKB">
        <authorList>
            <consortium name="EnsemblMetazoa"/>
        </authorList>
    </citation>
    <scope>IDENTIFICATION</scope>
</reference>
<keyword evidence="3" id="KW-1185">Reference proteome</keyword>
<keyword evidence="1" id="KW-0472">Membrane</keyword>
<dbReference type="RefSeq" id="XP_066919867.1">
    <property type="nucleotide sequence ID" value="XM_067063766.1"/>
</dbReference>
<accession>A0A7M5TST4</accession>
<name>A0A7M5TST4_9CNID</name>
<dbReference type="EnsemblMetazoa" id="CLYHEMT001303.1">
    <property type="protein sequence ID" value="CLYHEMP001303.1"/>
    <property type="gene ID" value="CLYHEMG001303"/>
</dbReference>
<proteinExistence type="predicted"/>
<dbReference type="OrthoDB" id="6021342at2759"/>
<evidence type="ECO:0000313" key="2">
    <source>
        <dbReference type="EnsemblMetazoa" id="CLYHEMP001303.1"/>
    </source>
</evidence>
<evidence type="ECO:0000313" key="3">
    <source>
        <dbReference type="Proteomes" id="UP000594262"/>
    </source>
</evidence>
<keyword evidence="1" id="KW-1133">Transmembrane helix</keyword>
<evidence type="ECO:0000256" key="1">
    <source>
        <dbReference type="SAM" id="Phobius"/>
    </source>
</evidence>
<keyword evidence="1" id="KW-0812">Transmembrane</keyword>
<dbReference type="Proteomes" id="UP000594262">
    <property type="component" value="Unplaced"/>
</dbReference>
<dbReference type="GeneID" id="136807184"/>
<feature type="transmembrane region" description="Helical" evidence="1">
    <location>
        <begin position="501"/>
        <end position="523"/>
    </location>
</feature>
<organism evidence="2 3">
    <name type="scientific">Clytia hemisphaerica</name>
    <dbReference type="NCBI Taxonomy" id="252671"/>
    <lineage>
        <taxon>Eukaryota</taxon>
        <taxon>Metazoa</taxon>
        <taxon>Cnidaria</taxon>
        <taxon>Hydrozoa</taxon>
        <taxon>Hydroidolina</taxon>
        <taxon>Leptothecata</taxon>
        <taxon>Obeliida</taxon>
        <taxon>Clytiidae</taxon>
        <taxon>Clytia</taxon>
    </lineage>
</organism>
<protein>
    <submittedName>
        <fullName evidence="2">Uncharacterized protein</fullName>
    </submittedName>
</protein>
<dbReference type="AlphaFoldDB" id="A0A7M5TST4"/>